<comment type="caution">
    <text evidence="4">The sequence shown here is derived from an EMBL/GenBank/DDBJ whole genome shotgun (WGS) entry which is preliminary data.</text>
</comment>
<protein>
    <submittedName>
        <fullName evidence="4">(apollo) hypothetical protein</fullName>
    </submittedName>
</protein>
<organism evidence="4 5">
    <name type="scientific">Parnassius apollo</name>
    <name type="common">Apollo butterfly</name>
    <name type="synonym">Papilio apollo</name>
    <dbReference type="NCBI Taxonomy" id="110799"/>
    <lineage>
        <taxon>Eukaryota</taxon>
        <taxon>Metazoa</taxon>
        <taxon>Ecdysozoa</taxon>
        <taxon>Arthropoda</taxon>
        <taxon>Hexapoda</taxon>
        <taxon>Insecta</taxon>
        <taxon>Pterygota</taxon>
        <taxon>Neoptera</taxon>
        <taxon>Endopterygota</taxon>
        <taxon>Lepidoptera</taxon>
        <taxon>Glossata</taxon>
        <taxon>Ditrysia</taxon>
        <taxon>Papilionoidea</taxon>
        <taxon>Papilionidae</taxon>
        <taxon>Parnassiinae</taxon>
        <taxon>Parnassini</taxon>
        <taxon>Parnassius</taxon>
        <taxon>Parnassius</taxon>
    </lineage>
</organism>
<dbReference type="CDD" id="cd00707">
    <property type="entry name" value="Pancreat_lipase_like"/>
    <property type="match status" value="1"/>
</dbReference>
<dbReference type="OrthoDB" id="199913at2759"/>
<feature type="domain" description="Lipase" evidence="3">
    <location>
        <begin position="190"/>
        <end position="446"/>
    </location>
</feature>
<feature type="compositionally biased region" description="Basic and acidic residues" evidence="2">
    <location>
        <begin position="81"/>
        <end position="96"/>
    </location>
</feature>
<dbReference type="AlphaFoldDB" id="A0A8S3WPQ9"/>
<dbReference type="InterPro" id="IPR033906">
    <property type="entry name" value="Lipase_N"/>
</dbReference>
<dbReference type="InterPro" id="IPR000734">
    <property type="entry name" value="TAG_lipase"/>
</dbReference>
<dbReference type="Proteomes" id="UP000691718">
    <property type="component" value="Unassembled WGS sequence"/>
</dbReference>
<evidence type="ECO:0000313" key="5">
    <source>
        <dbReference type="Proteomes" id="UP000691718"/>
    </source>
</evidence>
<feature type="region of interest" description="Disordered" evidence="2">
    <location>
        <begin position="1"/>
        <end position="108"/>
    </location>
</feature>
<feature type="compositionally biased region" description="Basic residues" evidence="2">
    <location>
        <begin position="97"/>
        <end position="108"/>
    </location>
</feature>
<evidence type="ECO:0000256" key="1">
    <source>
        <dbReference type="RuleBase" id="RU004262"/>
    </source>
</evidence>
<dbReference type="GO" id="GO:0017171">
    <property type="term" value="F:serine hydrolase activity"/>
    <property type="evidence" value="ECO:0007669"/>
    <property type="project" value="TreeGrafter"/>
</dbReference>
<reference evidence="4" key="1">
    <citation type="submission" date="2021-04" db="EMBL/GenBank/DDBJ databases">
        <authorList>
            <person name="Tunstrom K."/>
        </authorList>
    </citation>
    <scope>NUCLEOTIDE SEQUENCE</scope>
</reference>
<dbReference type="InterPro" id="IPR013818">
    <property type="entry name" value="Lipase"/>
</dbReference>
<proteinExistence type="inferred from homology"/>
<dbReference type="PANTHER" id="PTHR11610:SF37">
    <property type="entry name" value="GH01208P"/>
    <property type="match status" value="1"/>
</dbReference>
<comment type="similarity">
    <text evidence="1">Belongs to the AB hydrolase superfamily. Lipase family.</text>
</comment>
<sequence>METVSNEPQPSTSSTPPPTILSNPQPSTPLDPQPSSYDAQISTSVDPHECFSPEIVRPLPKAGPRKSTINRKRRKTAILTDKSEKENLRKEQETLSKKKAKGVNKKSKAAKRVEKVKKAILQEVNSDSSSDDECFCLICCEKYSDSVPGEGILPDRANRVEDIYLRYYNGSSADVYVDIPLRKAIDLFDVKGFNKSNATVLYIHGFIETAQQESIQVMVNAYLEARPNTNVVLLDWSNMAHGSYLVNAARNTKKVGATTAEYLHQLIEGGLNLDKLHLIGHSLGSHVAGYTARELRNKYNKIVKRLTALDPAFPAFYPDGVVMEHINENDAEFVDIIHTDAGGYGAPVRTGSADFWPNGGKRIQPGCPRFAPIPLTDDNFCSHWRSWIFYAESVRNPEAFPASPAESYQKFKENPKPETGMVYMGADCDPRARGSYYLTTNAATPFGKGMDGLYPKRKNNKKK</sequence>
<gene>
    <name evidence="4" type="ORF">PAPOLLO_LOCUS8850</name>
</gene>
<dbReference type="GO" id="GO:0016042">
    <property type="term" value="P:lipid catabolic process"/>
    <property type="evidence" value="ECO:0007669"/>
    <property type="project" value="TreeGrafter"/>
</dbReference>
<feature type="compositionally biased region" description="Polar residues" evidence="2">
    <location>
        <begin position="33"/>
        <end position="45"/>
    </location>
</feature>
<keyword evidence="5" id="KW-1185">Reference proteome</keyword>
<dbReference type="PANTHER" id="PTHR11610">
    <property type="entry name" value="LIPASE"/>
    <property type="match status" value="1"/>
</dbReference>
<evidence type="ECO:0000256" key="2">
    <source>
        <dbReference type="SAM" id="MobiDB-lite"/>
    </source>
</evidence>
<dbReference type="Pfam" id="PF00151">
    <property type="entry name" value="Lipase"/>
    <property type="match status" value="1"/>
</dbReference>
<dbReference type="GO" id="GO:0005615">
    <property type="term" value="C:extracellular space"/>
    <property type="evidence" value="ECO:0007669"/>
    <property type="project" value="TreeGrafter"/>
</dbReference>
<dbReference type="EMBL" id="CAJQZP010000643">
    <property type="protein sequence ID" value="CAG4974002.1"/>
    <property type="molecule type" value="Genomic_DNA"/>
</dbReference>
<accession>A0A8S3WPQ9</accession>
<dbReference type="GO" id="GO:0016298">
    <property type="term" value="F:lipase activity"/>
    <property type="evidence" value="ECO:0007669"/>
    <property type="project" value="InterPro"/>
</dbReference>
<dbReference type="FunFam" id="3.40.50.1820:FF:000122">
    <property type="entry name" value="Vitellogenin-3-like Protein"/>
    <property type="match status" value="1"/>
</dbReference>
<evidence type="ECO:0000313" key="4">
    <source>
        <dbReference type="EMBL" id="CAG4974002.1"/>
    </source>
</evidence>
<name>A0A8S3WPQ9_PARAO</name>
<evidence type="ECO:0000259" key="3">
    <source>
        <dbReference type="Pfam" id="PF00151"/>
    </source>
</evidence>